<keyword evidence="1" id="KW-0812">Transmembrane</keyword>
<organism evidence="2 3">
    <name type="scientific">Acinetobacter lwoffii</name>
    <dbReference type="NCBI Taxonomy" id="28090"/>
    <lineage>
        <taxon>Bacteria</taxon>
        <taxon>Pseudomonadati</taxon>
        <taxon>Pseudomonadota</taxon>
        <taxon>Gammaproteobacteria</taxon>
        <taxon>Moraxellales</taxon>
        <taxon>Moraxellaceae</taxon>
        <taxon>Acinetobacter</taxon>
    </lineage>
</organism>
<evidence type="ECO:0000313" key="3">
    <source>
        <dbReference type="Proteomes" id="UP000548425"/>
    </source>
</evidence>
<proteinExistence type="predicted"/>
<dbReference type="Proteomes" id="UP000548425">
    <property type="component" value="Unassembled WGS sequence"/>
</dbReference>
<dbReference type="NCBIfam" id="NF040911">
    <property type="entry name" value="KGW_Acineto"/>
    <property type="match status" value="1"/>
</dbReference>
<comment type="caution">
    <text evidence="2">The sequence shown here is derived from an EMBL/GenBank/DDBJ whole genome shotgun (WGS) entry which is preliminary data.</text>
</comment>
<gene>
    <name evidence="2" type="ORF">HNP34_000059</name>
</gene>
<sequence>MAKTLRIMDKAAMRQKGWMLFCIVVGLQILFVVGSYLLQGS</sequence>
<name>A0AAW3VAK1_ACILW</name>
<keyword evidence="1" id="KW-1133">Transmembrane helix</keyword>
<evidence type="ECO:0000313" key="2">
    <source>
        <dbReference type="EMBL" id="MBB6361983.1"/>
    </source>
</evidence>
<protein>
    <submittedName>
        <fullName evidence="2">Uncharacterized protein</fullName>
    </submittedName>
</protein>
<dbReference type="EMBL" id="JACHLA010000001">
    <property type="protein sequence ID" value="MBB6361983.1"/>
    <property type="molecule type" value="Genomic_DNA"/>
</dbReference>
<reference evidence="2 3" key="1">
    <citation type="submission" date="2020-08" db="EMBL/GenBank/DDBJ databases">
        <title>Functional genomics of gut bacteria from endangered species of beetles.</title>
        <authorList>
            <person name="Carlos-Shanley C."/>
        </authorList>
    </citation>
    <scope>NUCLEOTIDE SEQUENCE [LARGE SCALE GENOMIC DNA]</scope>
    <source>
        <strain evidence="2 3">S00127</strain>
    </source>
</reference>
<accession>A0AAW3VAK1</accession>
<dbReference type="RefSeq" id="WP_004645654.1">
    <property type="nucleotide sequence ID" value="NZ_BBSQ01000002.1"/>
</dbReference>
<keyword evidence="1" id="KW-0472">Membrane</keyword>
<evidence type="ECO:0000256" key="1">
    <source>
        <dbReference type="SAM" id="Phobius"/>
    </source>
</evidence>
<feature type="transmembrane region" description="Helical" evidence="1">
    <location>
        <begin position="20"/>
        <end position="38"/>
    </location>
</feature>
<dbReference type="AlphaFoldDB" id="A0AAW3VAK1"/>